<keyword evidence="12" id="KW-0732">Signal</keyword>
<dbReference type="InterPro" id="IPR027268">
    <property type="entry name" value="Peptidase_M4/M1_CTD_sf"/>
</dbReference>
<evidence type="ECO:0000256" key="11">
    <source>
        <dbReference type="ARBA" id="ARBA00023049"/>
    </source>
</evidence>
<dbReference type="PANTHER" id="PTHR11533:SF174">
    <property type="entry name" value="PUROMYCIN-SENSITIVE AMINOPEPTIDASE-RELATED"/>
    <property type="match status" value="1"/>
</dbReference>
<dbReference type="EMBL" id="JACOAF010000001">
    <property type="protein sequence ID" value="MBC3538053.1"/>
    <property type="molecule type" value="Genomic_DNA"/>
</dbReference>
<evidence type="ECO:0000256" key="6">
    <source>
        <dbReference type="ARBA" id="ARBA00022438"/>
    </source>
</evidence>
<comment type="similarity">
    <text evidence="3">Belongs to the peptidase M1 family.</text>
</comment>
<evidence type="ECO:0000256" key="12">
    <source>
        <dbReference type="SAM" id="SignalP"/>
    </source>
</evidence>
<dbReference type="PANTHER" id="PTHR11533">
    <property type="entry name" value="PROTEASE M1 ZINC METALLOPROTEASE"/>
    <property type="match status" value="1"/>
</dbReference>
<dbReference type="NCBIfam" id="TIGR04183">
    <property type="entry name" value="Por_Secre_tail"/>
    <property type="match status" value="1"/>
</dbReference>
<evidence type="ECO:0000256" key="4">
    <source>
        <dbReference type="ARBA" id="ARBA00012564"/>
    </source>
</evidence>
<feature type="chain" id="PRO_5047287661" description="Aminopeptidase N" evidence="12">
    <location>
        <begin position="32"/>
        <end position="663"/>
    </location>
</feature>
<accession>A0ABR6VLA6</accession>
<dbReference type="PRINTS" id="PR00756">
    <property type="entry name" value="ALADIPTASE"/>
</dbReference>
<dbReference type="SUPFAM" id="SSF63737">
    <property type="entry name" value="Leukotriene A4 hydrolase N-terminal domain"/>
    <property type="match status" value="1"/>
</dbReference>
<evidence type="ECO:0000259" key="13">
    <source>
        <dbReference type="Pfam" id="PF01433"/>
    </source>
</evidence>
<keyword evidence="7" id="KW-0645">Protease</keyword>
<keyword evidence="6" id="KW-0031">Aminopeptidase</keyword>
<evidence type="ECO:0000256" key="10">
    <source>
        <dbReference type="ARBA" id="ARBA00022833"/>
    </source>
</evidence>
<evidence type="ECO:0000256" key="3">
    <source>
        <dbReference type="ARBA" id="ARBA00010136"/>
    </source>
</evidence>
<dbReference type="CDD" id="cd09603">
    <property type="entry name" value="M1_APN_like"/>
    <property type="match status" value="1"/>
</dbReference>
<evidence type="ECO:0000313" key="15">
    <source>
        <dbReference type="Proteomes" id="UP000659698"/>
    </source>
</evidence>
<keyword evidence="11" id="KW-0482">Metalloprotease</keyword>
<keyword evidence="9" id="KW-0378">Hydrolase</keyword>
<dbReference type="Gene3D" id="2.60.40.1730">
    <property type="entry name" value="tricorn interacting facor f3 domain"/>
    <property type="match status" value="1"/>
</dbReference>
<evidence type="ECO:0000256" key="8">
    <source>
        <dbReference type="ARBA" id="ARBA00022723"/>
    </source>
</evidence>
<keyword evidence="8" id="KW-0479">Metal-binding</keyword>
<organism evidence="14 15">
    <name type="scientific">Rufibacter sediminis</name>
    <dbReference type="NCBI Taxonomy" id="2762756"/>
    <lineage>
        <taxon>Bacteria</taxon>
        <taxon>Pseudomonadati</taxon>
        <taxon>Bacteroidota</taxon>
        <taxon>Cytophagia</taxon>
        <taxon>Cytophagales</taxon>
        <taxon>Hymenobacteraceae</taxon>
        <taxon>Rufibacter</taxon>
    </lineage>
</organism>
<dbReference type="InterPro" id="IPR026444">
    <property type="entry name" value="Secre_tail"/>
</dbReference>
<comment type="caution">
    <text evidence="14">The sequence shown here is derived from an EMBL/GenBank/DDBJ whole genome shotgun (WGS) entry which is preliminary data.</text>
</comment>
<keyword evidence="15" id="KW-1185">Reference proteome</keyword>
<dbReference type="Proteomes" id="UP000659698">
    <property type="component" value="Unassembled WGS sequence"/>
</dbReference>
<dbReference type="Pfam" id="PF01433">
    <property type="entry name" value="Peptidase_M1"/>
    <property type="match status" value="1"/>
</dbReference>
<comment type="cofactor">
    <cofactor evidence="2">
        <name>Zn(2+)</name>
        <dbReference type="ChEBI" id="CHEBI:29105"/>
    </cofactor>
</comment>
<dbReference type="Gene3D" id="1.10.390.10">
    <property type="entry name" value="Neutral Protease Domain 2"/>
    <property type="match status" value="1"/>
</dbReference>
<dbReference type="InterPro" id="IPR001930">
    <property type="entry name" value="Peptidase_M1"/>
</dbReference>
<sequence>MKSRLPVPACFTRPFLLFLCWVALVFTSAQASAQVSTKEDHPCAVTRINNTSLLLADGITSEDHRSKMRQYDLHWYKLDLALERNSIDIRGNVILAGSSLQNSLTEFAFELHPNFTIQEVLLDGASCSVTRNGSEVLAALPKALARQEKFSVQVFYAGRAPSGAGAAIGNGFNTATAQPWGQQVTWSLSEPFAASEWFPCKQLLEDKADSVDVWVTTDVSNKVGSNGLLQRITPLLNQKHRYEWKSKYPIAYYLISVAVSNYQEYSFQVPLPGTTQPMLVQNYVYPQALATFKSEIDRTGPFLQLFSEKFGLYPFQQEKYGHSMAPIGGGMEHQTMTTQSTFEFTLTAHELAHQWWGDEVTCKDWSHIWLNEGFASYGELLALENLLPAEKLNWLNRASQSALIQPQGSVFVKDSTVVPRIFSSALSYRKGAMVLHMLRYALQNDAVFFQALQAYREEFRYKVANTRDFQKVVEHVSGRSFQYFFDQWIYGEGFPIFSVFWAQKGNQVFLRSIESSSSAATPFFKTQLEVKISTSVKDTVVVINQEEYTQDLQFKVTGQVLSLEVDPAQWHLEQVKEVVFDPFIAELLSAPVVVYPNPTSGEVRLKGGEGLPEQIIIQDMVGRHIRTFVPTSRTFSLADLGAGAYFLRLKYGESYILQRVVKL</sequence>
<evidence type="ECO:0000256" key="7">
    <source>
        <dbReference type="ARBA" id="ARBA00022670"/>
    </source>
</evidence>
<evidence type="ECO:0000256" key="2">
    <source>
        <dbReference type="ARBA" id="ARBA00001947"/>
    </source>
</evidence>
<proteinExistence type="inferred from homology"/>
<keyword evidence="10" id="KW-0862">Zinc</keyword>
<evidence type="ECO:0000256" key="9">
    <source>
        <dbReference type="ARBA" id="ARBA00022801"/>
    </source>
</evidence>
<protein>
    <recommendedName>
        <fullName evidence="5">Aminopeptidase N</fullName>
        <ecNumber evidence="4">3.4.11.2</ecNumber>
    </recommendedName>
</protein>
<feature type="signal peptide" evidence="12">
    <location>
        <begin position="1"/>
        <end position="31"/>
    </location>
</feature>
<comment type="catalytic activity">
    <reaction evidence="1">
        <text>Release of an N-terminal amino acid, Xaa-|-Yaa- from a peptide, amide or arylamide. Xaa is preferably Ala, but may be most amino acids including Pro (slow action). When a terminal hydrophobic residue is followed by a prolyl residue, the two may be released as an intact Xaa-Pro dipeptide.</text>
        <dbReference type="EC" id="3.4.11.2"/>
    </reaction>
</comment>
<dbReference type="InterPro" id="IPR014782">
    <property type="entry name" value="Peptidase_M1_dom"/>
</dbReference>
<evidence type="ECO:0000256" key="5">
    <source>
        <dbReference type="ARBA" id="ARBA00015611"/>
    </source>
</evidence>
<dbReference type="EC" id="3.4.11.2" evidence="4"/>
<name>A0ABR6VLA6_9BACT</name>
<evidence type="ECO:0000313" key="14">
    <source>
        <dbReference type="EMBL" id="MBC3538053.1"/>
    </source>
</evidence>
<dbReference type="RefSeq" id="WP_186631074.1">
    <property type="nucleotide sequence ID" value="NZ_JACOAF010000001.1"/>
</dbReference>
<gene>
    <name evidence="14" type="ORF">H7U12_00070</name>
</gene>
<dbReference type="SUPFAM" id="SSF55486">
    <property type="entry name" value="Metalloproteases ('zincins'), catalytic domain"/>
    <property type="match status" value="1"/>
</dbReference>
<dbReference type="InterPro" id="IPR050344">
    <property type="entry name" value="Peptidase_M1_aminopeptidases"/>
</dbReference>
<feature type="domain" description="Peptidase M1 membrane alanine aminopeptidase" evidence="13">
    <location>
        <begin position="340"/>
        <end position="488"/>
    </location>
</feature>
<evidence type="ECO:0000256" key="1">
    <source>
        <dbReference type="ARBA" id="ARBA00000098"/>
    </source>
</evidence>
<dbReference type="InterPro" id="IPR042097">
    <property type="entry name" value="Aminopeptidase_N-like_N_sf"/>
</dbReference>
<reference evidence="14 15" key="1">
    <citation type="journal article" date="2019" name="Int. J. Syst. Evol. Microbiol.">
        <title>Rufibacter sediminis sp. nov., isolated from freshwater lake sediment.</title>
        <authorList>
            <person name="Qu J.H."/>
            <person name="Zhang L.J."/>
            <person name="Fu Y.H."/>
            <person name="Li H.F."/>
        </authorList>
    </citation>
    <scope>NUCLEOTIDE SEQUENCE [LARGE SCALE GENOMIC DNA]</scope>
    <source>
        <strain evidence="14 15">H-1</strain>
    </source>
</reference>